<name>A0A4R8DHP8_9BACT</name>
<evidence type="ECO:0000256" key="1">
    <source>
        <dbReference type="SAM" id="SignalP"/>
    </source>
</evidence>
<gene>
    <name evidence="2" type="ORF">EDB95_4480</name>
</gene>
<keyword evidence="3" id="KW-1185">Reference proteome</keyword>
<dbReference type="PANTHER" id="PTHR35271">
    <property type="entry name" value="ABC TRANSPORTER, SUBSTRATE-BINDING LIPOPROTEIN-RELATED"/>
    <property type="match status" value="1"/>
</dbReference>
<dbReference type="PROSITE" id="PS51257">
    <property type="entry name" value="PROKAR_LIPOPROTEIN"/>
    <property type="match status" value="1"/>
</dbReference>
<evidence type="ECO:0000313" key="2">
    <source>
        <dbReference type="EMBL" id="TDW96646.1"/>
    </source>
</evidence>
<dbReference type="Pfam" id="PF04392">
    <property type="entry name" value="ABC_sub_bind"/>
    <property type="match status" value="1"/>
</dbReference>
<dbReference type="AlphaFoldDB" id="A0A4R8DHP8"/>
<evidence type="ECO:0000313" key="3">
    <source>
        <dbReference type="Proteomes" id="UP000294498"/>
    </source>
</evidence>
<dbReference type="EMBL" id="SODV01000002">
    <property type="protein sequence ID" value="TDW96646.1"/>
    <property type="molecule type" value="Genomic_DNA"/>
</dbReference>
<feature type="signal peptide" evidence="1">
    <location>
        <begin position="1"/>
        <end position="19"/>
    </location>
</feature>
<dbReference type="InterPro" id="IPR007487">
    <property type="entry name" value="ABC_transpt-TYRBP-like"/>
</dbReference>
<proteinExistence type="predicted"/>
<dbReference type="InterPro" id="IPR028082">
    <property type="entry name" value="Peripla_BP_I"/>
</dbReference>
<feature type="chain" id="PRO_5021011653" evidence="1">
    <location>
        <begin position="20"/>
        <end position="383"/>
    </location>
</feature>
<protein>
    <submittedName>
        <fullName evidence="2">Putative ABC transport system substrate-binding protein</fullName>
    </submittedName>
</protein>
<keyword evidence="1" id="KW-0732">Signal</keyword>
<organism evidence="2 3">
    <name type="scientific">Dinghuibacter silviterrae</name>
    <dbReference type="NCBI Taxonomy" id="1539049"/>
    <lineage>
        <taxon>Bacteria</taxon>
        <taxon>Pseudomonadati</taxon>
        <taxon>Bacteroidota</taxon>
        <taxon>Chitinophagia</taxon>
        <taxon>Chitinophagales</taxon>
        <taxon>Chitinophagaceae</taxon>
        <taxon>Dinghuibacter</taxon>
    </lineage>
</organism>
<dbReference type="OrthoDB" id="786197at2"/>
<dbReference type="Gene3D" id="3.40.50.2300">
    <property type="match status" value="2"/>
</dbReference>
<dbReference type="PANTHER" id="PTHR35271:SF1">
    <property type="entry name" value="ABC TRANSPORTER, SUBSTRATE-BINDING LIPOPROTEIN"/>
    <property type="match status" value="1"/>
</dbReference>
<dbReference type="Proteomes" id="UP000294498">
    <property type="component" value="Unassembled WGS sequence"/>
</dbReference>
<dbReference type="RefSeq" id="WP_133997449.1">
    <property type="nucleotide sequence ID" value="NZ_SODV01000002.1"/>
</dbReference>
<comment type="caution">
    <text evidence="2">The sequence shown here is derived from an EMBL/GenBank/DDBJ whole genome shotgun (WGS) entry which is preliminary data.</text>
</comment>
<sequence>MKSVSFLLALVLFFAACHPADRTIPTVGFADAFVDNTLDQAKQGFFAALSDSGFSEDKKTVHIVYRNAQGSPLTLTQVVKYFVSEKVDLIGTNPSAATVAALQSTRDIPVFMMVSPIPEQMKETDAPNLFGVADTQDYIDTSFALIKDVVKPHGATLTVGMIYNQSEPQSVDALHRIQALAQRLQVTVVALPVNATADVQLVTQSLLSKNIDAFFANPDNTVFGAFETIIQSCNNAHVPVFTSEAGLVARGAVAAYGADMYQWGYQSGVQAAHYLRVKASLAAGATAETSAASTSTGAATSAAASSSGAATSTAASSGAAATTSAGAATAASATSTSAGALDTTALHAAGIHWALVKVRKRVYNPAAAARFGLSLPAAFQPLR</sequence>
<dbReference type="CDD" id="cd06325">
    <property type="entry name" value="PBP1_ABC_unchar_transporter"/>
    <property type="match status" value="1"/>
</dbReference>
<reference evidence="2 3" key="1">
    <citation type="submission" date="2019-03" db="EMBL/GenBank/DDBJ databases">
        <title>Genomic Encyclopedia of Type Strains, Phase IV (KMG-IV): sequencing the most valuable type-strain genomes for metagenomic binning, comparative biology and taxonomic classification.</title>
        <authorList>
            <person name="Goeker M."/>
        </authorList>
    </citation>
    <scope>NUCLEOTIDE SEQUENCE [LARGE SCALE GENOMIC DNA]</scope>
    <source>
        <strain evidence="2 3">DSM 100059</strain>
    </source>
</reference>
<dbReference type="SUPFAM" id="SSF53822">
    <property type="entry name" value="Periplasmic binding protein-like I"/>
    <property type="match status" value="1"/>
</dbReference>
<accession>A0A4R8DHP8</accession>